<name>A0ACC1LT18_9FUNG</name>
<keyword evidence="2" id="KW-1185">Reference proteome</keyword>
<accession>A0ACC1LT18</accession>
<dbReference type="Proteomes" id="UP001139981">
    <property type="component" value="Unassembled WGS sequence"/>
</dbReference>
<proteinExistence type="predicted"/>
<evidence type="ECO:0000313" key="1">
    <source>
        <dbReference type="EMBL" id="KAJ2877738.1"/>
    </source>
</evidence>
<protein>
    <submittedName>
        <fullName evidence="1">Uncharacterized protein</fullName>
    </submittedName>
</protein>
<sequence>EEEEAKPSTTAELADKPAQEQRPETVPVDEQTQSTSSNETPAADNSISKPNKEEAKAGDDAWDEWE</sequence>
<organism evidence="1 2">
    <name type="scientific">Coemansia aciculifera</name>
    <dbReference type="NCBI Taxonomy" id="417176"/>
    <lineage>
        <taxon>Eukaryota</taxon>
        <taxon>Fungi</taxon>
        <taxon>Fungi incertae sedis</taxon>
        <taxon>Zoopagomycota</taxon>
        <taxon>Kickxellomycotina</taxon>
        <taxon>Kickxellomycetes</taxon>
        <taxon>Kickxellales</taxon>
        <taxon>Kickxellaceae</taxon>
        <taxon>Coemansia</taxon>
    </lineage>
</organism>
<reference evidence="1" key="1">
    <citation type="submission" date="2022-07" db="EMBL/GenBank/DDBJ databases">
        <title>Phylogenomic reconstructions and comparative analyses of Kickxellomycotina fungi.</title>
        <authorList>
            <person name="Reynolds N.K."/>
            <person name="Stajich J.E."/>
            <person name="Barry K."/>
            <person name="Grigoriev I.V."/>
            <person name="Crous P."/>
            <person name="Smith M.E."/>
        </authorList>
    </citation>
    <scope>NUCLEOTIDE SEQUENCE</scope>
    <source>
        <strain evidence="1">CBS 190363</strain>
    </source>
</reference>
<gene>
    <name evidence="1" type="ORF">IWW38_006502</name>
</gene>
<dbReference type="EMBL" id="JANBVB010003738">
    <property type="protein sequence ID" value="KAJ2877738.1"/>
    <property type="molecule type" value="Genomic_DNA"/>
</dbReference>
<comment type="caution">
    <text evidence="1">The sequence shown here is derived from an EMBL/GenBank/DDBJ whole genome shotgun (WGS) entry which is preliminary data.</text>
</comment>
<feature type="non-terminal residue" evidence="1">
    <location>
        <position position="1"/>
    </location>
</feature>
<evidence type="ECO:0000313" key="2">
    <source>
        <dbReference type="Proteomes" id="UP001139981"/>
    </source>
</evidence>